<name>A0PD37_CAEEL</name>
<sequence>MMDPVQIEIASVFITCDGADAEYGKFIPKDFAEAADFKKGAPGPACPTGRTATSDGLCALPGSSGSGSDSSGSGGSKSFSPSVLSTGLVVFIVSILNVY</sequence>
<dbReference type="GeneID" id="4927069"/>
<feature type="region of interest" description="Disordered" evidence="1">
    <location>
        <begin position="57"/>
        <end position="82"/>
    </location>
</feature>
<dbReference type="InParanoid" id="A0PD37"/>
<evidence type="ECO:0000313" key="3">
    <source>
        <dbReference type="Proteomes" id="UP000001940"/>
    </source>
</evidence>
<dbReference type="RefSeq" id="NP_001076720.1">
    <property type="nucleotide sequence ID" value="NM_001083251.1"/>
</dbReference>
<accession>A0PD37</accession>
<dbReference type="Proteomes" id="UP000001940">
    <property type="component" value="Chromosome IV"/>
</dbReference>
<dbReference type="UCSC" id="Y116A8C.49">
    <property type="organism name" value="c. elegans"/>
</dbReference>
<dbReference type="KEGG" id="cel:CELE_Y116A8C.49"/>
<dbReference type="Bgee" id="WBGene00045128">
    <property type="expression patterns" value="Expressed in embryo and 1 other cell type or tissue"/>
</dbReference>
<reference evidence="2 3" key="1">
    <citation type="journal article" date="1998" name="Science">
        <title>Genome sequence of the nematode C. elegans: a platform for investigating biology.</title>
        <authorList>
            <consortium name="The C. elegans sequencing consortium"/>
            <person name="Sulson J.E."/>
            <person name="Waterston R."/>
        </authorList>
    </citation>
    <scope>NUCLEOTIDE SEQUENCE [LARGE SCALE GENOMIC DNA]</scope>
    <source>
        <strain evidence="2 3">Bristol N2</strain>
    </source>
</reference>
<dbReference type="EMBL" id="BX284604">
    <property type="protein sequence ID" value="CAL69746.1"/>
    <property type="molecule type" value="Genomic_DNA"/>
</dbReference>
<organism evidence="2 3">
    <name type="scientific">Caenorhabditis elegans</name>
    <dbReference type="NCBI Taxonomy" id="6239"/>
    <lineage>
        <taxon>Eukaryota</taxon>
        <taxon>Metazoa</taxon>
        <taxon>Ecdysozoa</taxon>
        <taxon>Nematoda</taxon>
        <taxon>Chromadorea</taxon>
        <taxon>Rhabditida</taxon>
        <taxon>Rhabditina</taxon>
        <taxon>Rhabditomorpha</taxon>
        <taxon>Rhabditoidea</taxon>
        <taxon>Rhabditidae</taxon>
        <taxon>Peloderinae</taxon>
        <taxon>Caenorhabditis</taxon>
    </lineage>
</organism>
<dbReference type="CTD" id="4927069"/>
<dbReference type="AGR" id="WB:WBGene00045128"/>
<dbReference type="HOGENOM" id="CLU_2322500_0_0_1"/>
<gene>
    <name evidence="2" type="ORF">CELE_Y116A8C.49</name>
    <name evidence="2 4" type="ORF">Y116A8C.49</name>
</gene>
<dbReference type="AlphaFoldDB" id="A0PD37"/>
<protein>
    <submittedName>
        <fullName evidence="2">Ephrin_rec_like domain-containing protein</fullName>
    </submittedName>
</protein>
<proteinExistence type="predicted"/>
<dbReference type="PaxDb" id="6239-Y116A8C.49"/>
<dbReference type="WormBase" id="Y116A8C.49">
    <property type="protein sequence ID" value="CE40577"/>
    <property type="gene ID" value="WBGene00045128"/>
</dbReference>
<feature type="compositionally biased region" description="Low complexity" evidence="1">
    <location>
        <begin position="62"/>
        <end position="82"/>
    </location>
</feature>
<evidence type="ECO:0000313" key="4">
    <source>
        <dbReference type="WormBase" id="Y116A8C.49"/>
    </source>
</evidence>
<evidence type="ECO:0000256" key="1">
    <source>
        <dbReference type="SAM" id="MobiDB-lite"/>
    </source>
</evidence>
<evidence type="ECO:0000313" key="2">
    <source>
        <dbReference type="EMBL" id="CAL69746.1"/>
    </source>
</evidence>
<keyword evidence="3" id="KW-1185">Reference proteome</keyword>